<dbReference type="EMBL" id="ML977347">
    <property type="protein sequence ID" value="KAF2108463.1"/>
    <property type="molecule type" value="Genomic_DNA"/>
</dbReference>
<accession>A0A6A5YNE4</accession>
<proteinExistence type="predicted"/>
<evidence type="ECO:0000313" key="1">
    <source>
        <dbReference type="EMBL" id="KAF2108463.1"/>
    </source>
</evidence>
<name>A0A6A5YNE4_9PLEO</name>
<gene>
    <name evidence="1" type="ORF">BDV96DRAFT_605532</name>
</gene>
<evidence type="ECO:0000313" key="2">
    <source>
        <dbReference type="Proteomes" id="UP000799770"/>
    </source>
</evidence>
<reference evidence="1" key="1">
    <citation type="journal article" date="2020" name="Stud. Mycol.">
        <title>101 Dothideomycetes genomes: a test case for predicting lifestyles and emergence of pathogens.</title>
        <authorList>
            <person name="Haridas S."/>
            <person name="Albert R."/>
            <person name="Binder M."/>
            <person name="Bloem J."/>
            <person name="Labutti K."/>
            <person name="Salamov A."/>
            <person name="Andreopoulos B."/>
            <person name="Baker S."/>
            <person name="Barry K."/>
            <person name="Bills G."/>
            <person name="Bluhm B."/>
            <person name="Cannon C."/>
            <person name="Castanera R."/>
            <person name="Culley D."/>
            <person name="Daum C."/>
            <person name="Ezra D."/>
            <person name="Gonzalez J."/>
            <person name="Henrissat B."/>
            <person name="Kuo A."/>
            <person name="Liang C."/>
            <person name="Lipzen A."/>
            <person name="Lutzoni F."/>
            <person name="Magnuson J."/>
            <person name="Mondo S."/>
            <person name="Nolan M."/>
            <person name="Ohm R."/>
            <person name="Pangilinan J."/>
            <person name="Park H.-J."/>
            <person name="Ramirez L."/>
            <person name="Alfaro M."/>
            <person name="Sun H."/>
            <person name="Tritt A."/>
            <person name="Yoshinaga Y."/>
            <person name="Zwiers L.-H."/>
            <person name="Turgeon B."/>
            <person name="Goodwin S."/>
            <person name="Spatafora J."/>
            <person name="Crous P."/>
            <person name="Grigoriev I."/>
        </authorList>
    </citation>
    <scope>NUCLEOTIDE SEQUENCE</scope>
    <source>
        <strain evidence="1">CBS 627.86</strain>
    </source>
</reference>
<protein>
    <submittedName>
        <fullName evidence="1">Uncharacterized protein</fullName>
    </submittedName>
</protein>
<organism evidence="1 2">
    <name type="scientific">Lophiotrema nucula</name>
    <dbReference type="NCBI Taxonomy" id="690887"/>
    <lineage>
        <taxon>Eukaryota</taxon>
        <taxon>Fungi</taxon>
        <taxon>Dikarya</taxon>
        <taxon>Ascomycota</taxon>
        <taxon>Pezizomycotina</taxon>
        <taxon>Dothideomycetes</taxon>
        <taxon>Pleosporomycetidae</taxon>
        <taxon>Pleosporales</taxon>
        <taxon>Lophiotremataceae</taxon>
        <taxon>Lophiotrema</taxon>
    </lineage>
</organism>
<sequence length="234" mass="26902">MDDKFPDFVPLHDVDMVAYNKQMGLTALKDGLEDKQIRPKLGRINNATISKAAQIYAAIDLNEEIFILEAEANHILPKCFELMTQKHGDRHVAFWNSHRRDGREESPIWEACPQLFYNIRTQAAIGITPAQLSLSLTAYLKLVLLEYIPANSSLLHSLDRKAQKVCEPEPKSRYAARSRRYDRKSFAVWSIDVAHIAIERSKCIKAIWKVWEELVEMLVQMCCYTHQMRAGRGS</sequence>
<dbReference type="Proteomes" id="UP000799770">
    <property type="component" value="Unassembled WGS sequence"/>
</dbReference>
<dbReference type="AlphaFoldDB" id="A0A6A5YNE4"/>
<keyword evidence="2" id="KW-1185">Reference proteome</keyword>